<gene>
    <name evidence="2" type="ORF">SAMN05421833_128110</name>
</gene>
<dbReference type="Pfam" id="PF19728">
    <property type="entry name" value="DUF6220"/>
    <property type="match status" value="1"/>
</dbReference>
<keyword evidence="1" id="KW-1133">Transmembrane helix</keyword>
<dbReference type="Proteomes" id="UP000186096">
    <property type="component" value="Unassembled WGS sequence"/>
</dbReference>
<reference evidence="3" key="1">
    <citation type="submission" date="2017-01" db="EMBL/GenBank/DDBJ databases">
        <authorList>
            <person name="Varghese N."/>
            <person name="Submissions S."/>
        </authorList>
    </citation>
    <scope>NUCLEOTIDE SEQUENCE [LARGE SCALE GENOMIC DNA]</scope>
    <source>
        <strain evidence="3">ATCC 12950</strain>
    </source>
</reference>
<proteinExistence type="predicted"/>
<sequence length="153" mass="15378">MRKVFFGFAVVQLVAVLAQFYLATFGAFETPQPAPGDPDAAINYHVTNGSLVIPLVSLLTTTAALAARAGGKLAGLSILPLVLAAVQLFVIFPLAELAGATDTATTTAGLAVMGFHALDGVAILAVAVVVVRRAGALIKGVPVAASTSAHTVA</sequence>
<organism evidence="2 3">
    <name type="scientific">Microbispora rosea</name>
    <dbReference type="NCBI Taxonomy" id="58117"/>
    <lineage>
        <taxon>Bacteria</taxon>
        <taxon>Bacillati</taxon>
        <taxon>Actinomycetota</taxon>
        <taxon>Actinomycetes</taxon>
        <taxon>Streptosporangiales</taxon>
        <taxon>Streptosporangiaceae</taxon>
        <taxon>Microbispora</taxon>
    </lineage>
</organism>
<dbReference type="OrthoDB" id="3535263at2"/>
<protein>
    <submittedName>
        <fullName evidence="2">Uncharacterized protein</fullName>
    </submittedName>
</protein>
<evidence type="ECO:0000313" key="2">
    <source>
        <dbReference type="EMBL" id="SIS11425.1"/>
    </source>
</evidence>
<name>A0A1N7GFN5_9ACTN</name>
<accession>A0A1N7GFN5</accession>
<dbReference type="AlphaFoldDB" id="A0A1N7GFN5"/>
<evidence type="ECO:0000313" key="3">
    <source>
        <dbReference type="Proteomes" id="UP000186096"/>
    </source>
</evidence>
<feature type="transmembrane region" description="Helical" evidence="1">
    <location>
        <begin position="73"/>
        <end position="95"/>
    </location>
</feature>
<feature type="transmembrane region" description="Helical" evidence="1">
    <location>
        <begin position="42"/>
        <end position="66"/>
    </location>
</feature>
<evidence type="ECO:0000256" key="1">
    <source>
        <dbReference type="SAM" id="Phobius"/>
    </source>
</evidence>
<dbReference type="EMBL" id="FTNI01000028">
    <property type="protein sequence ID" value="SIS11425.1"/>
    <property type="molecule type" value="Genomic_DNA"/>
</dbReference>
<keyword evidence="3" id="KW-1185">Reference proteome</keyword>
<dbReference type="InterPro" id="IPR046192">
    <property type="entry name" value="DUF6220"/>
</dbReference>
<dbReference type="RefSeq" id="WP_076440490.1">
    <property type="nucleotide sequence ID" value="NZ_FTNI01000028.1"/>
</dbReference>
<keyword evidence="1" id="KW-0812">Transmembrane</keyword>
<keyword evidence="1" id="KW-0472">Membrane</keyword>
<feature type="transmembrane region" description="Helical" evidence="1">
    <location>
        <begin position="107"/>
        <end position="131"/>
    </location>
</feature>